<name>A0A0H3F7G8_RAHSY</name>
<protein>
    <submittedName>
        <fullName evidence="3">YfcZ/YiiS family protein</fullName>
    </submittedName>
</protein>
<evidence type="ECO:0000313" key="3">
    <source>
        <dbReference type="EMBL" id="MFD3223575.1"/>
    </source>
</evidence>
<dbReference type="Proteomes" id="UP000007257">
    <property type="component" value="Chromosome"/>
</dbReference>
<dbReference type="PANTHER" id="PTHR38769:SF1">
    <property type="entry name" value="UPF0381 PROTEIN YFCZ-RELATED"/>
    <property type="match status" value="1"/>
</dbReference>
<evidence type="ECO:0000313" key="2">
    <source>
        <dbReference type="EMBL" id="ADW72828.1"/>
    </source>
</evidence>
<dbReference type="EMBL" id="JBHUCJ010000014">
    <property type="protein sequence ID" value="MFD3223575.1"/>
    <property type="molecule type" value="Genomic_DNA"/>
</dbReference>
<dbReference type="HOGENOM" id="CLU_162758_0_0_6"/>
<dbReference type="Proteomes" id="UP001598201">
    <property type="component" value="Unassembled WGS sequence"/>
</dbReference>
<dbReference type="NCBIfam" id="TIGR00743">
    <property type="entry name" value="DUF406 family protein"/>
    <property type="match status" value="1"/>
</dbReference>
<gene>
    <name evidence="2" type="ordered locus">Rahaq_1205</name>
    <name evidence="3" type="ORF">ACFPK4_08515</name>
</gene>
<dbReference type="GeneID" id="95418095"/>
<reference evidence="2 4" key="2">
    <citation type="journal article" date="2012" name="J. Bacteriol.">
        <title>Complete Genome Sequence of Rahnella sp. Strain Y9602, a Gammaproteobacterium Isolate from Metal- and Radionuclide-Contaminated Soil.</title>
        <authorList>
            <person name="Martinez R.J."/>
            <person name="Bruce D."/>
            <person name="Detter C."/>
            <person name="Goodwin L.A."/>
            <person name="Han J."/>
            <person name="Han C.S."/>
            <person name="Held B."/>
            <person name="Land M.L."/>
            <person name="Mikhailova N."/>
            <person name="Nolan M."/>
            <person name="Pennacchio L."/>
            <person name="Pitluck S."/>
            <person name="Tapia R."/>
            <person name="Woyke T."/>
            <person name="Sobecky P.A."/>
        </authorList>
    </citation>
    <scope>NUCLEOTIDE SEQUENCE [LARGE SCALE GENOMIC DNA]</scope>
    <source>
        <strain evidence="2 4">Y9602</strain>
    </source>
</reference>
<proteinExistence type="inferred from homology"/>
<comment type="similarity">
    <text evidence="1">Belongs to the UPF0381 family.</text>
</comment>
<dbReference type="InterPro" id="IPR035571">
    <property type="entry name" value="UPF0234-like_C"/>
</dbReference>
<evidence type="ECO:0000313" key="5">
    <source>
        <dbReference type="Proteomes" id="UP001598201"/>
    </source>
</evidence>
<dbReference type="EMBL" id="CP002505">
    <property type="protein sequence ID" value="ADW72828.1"/>
    <property type="molecule type" value="Genomic_DNA"/>
</dbReference>
<dbReference type="InterPro" id="IPR005272">
    <property type="entry name" value="DUF406"/>
</dbReference>
<evidence type="ECO:0000313" key="4">
    <source>
        <dbReference type="Proteomes" id="UP000007257"/>
    </source>
</evidence>
<dbReference type="PANTHER" id="PTHR38769">
    <property type="entry name" value="UPF0381 PROTEIN YFCZ-RELATED"/>
    <property type="match status" value="1"/>
</dbReference>
<reference evidence="3 5" key="3">
    <citation type="submission" date="2024-09" db="EMBL/GenBank/DDBJ databases">
        <title>Genomes of Rahnella.</title>
        <authorList>
            <person name="Mnguni F.C."/>
            <person name="Shin G.Y."/>
            <person name="Coutinho T."/>
        </authorList>
    </citation>
    <scope>NUCLEOTIDE SEQUENCE [LARGE SCALE GENOMIC DNA]</scope>
    <source>
        <strain evidence="3 5">20WA0057</strain>
    </source>
</reference>
<dbReference type="RefSeq" id="WP_013574533.1">
    <property type="nucleotide sequence ID" value="NC_015061.1"/>
</dbReference>
<keyword evidence="5" id="KW-1185">Reference proteome</keyword>
<dbReference type="Pfam" id="PF04175">
    <property type="entry name" value="DUF406"/>
    <property type="match status" value="1"/>
</dbReference>
<sequence length="110" mass="11938">MSDVTMSSKSTQPLHSINKCGAEETAACCCVDVGTIMDNTDCTASYSRVFETEAQAKETLQALTERARGVESEPCEITSRIEKVAGGVELNIDFTFSCQAETMIFQLGLR</sequence>
<dbReference type="Gene3D" id="3.30.70.860">
    <property type="match status" value="1"/>
</dbReference>
<organism evidence="2 4">
    <name type="scientific">Rahnella sp. (strain Y9602)</name>
    <dbReference type="NCBI Taxonomy" id="2703885"/>
    <lineage>
        <taxon>Bacteria</taxon>
        <taxon>Pseudomonadati</taxon>
        <taxon>Pseudomonadota</taxon>
        <taxon>Gammaproteobacteria</taxon>
        <taxon>Enterobacterales</taxon>
        <taxon>Yersiniaceae</taxon>
        <taxon>Rahnella</taxon>
    </lineage>
</organism>
<dbReference type="AlphaFoldDB" id="A0A0H3F7G8"/>
<accession>A0A0H3F7G8</accession>
<dbReference type="KEGG" id="rah:Rahaq_1205"/>
<reference evidence="4" key="1">
    <citation type="submission" date="2011-01" db="EMBL/GenBank/DDBJ databases">
        <title>Complete sequence of chromosome of Rahnella sp. Y9602.</title>
        <authorList>
            <consortium name="US DOE Joint Genome Institute"/>
            <person name="Lucas S."/>
            <person name="Copeland A."/>
            <person name="Lapidus A."/>
            <person name="Cheng J.-F."/>
            <person name="Goodwin L."/>
            <person name="Pitluck S."/>
            <person name="Lu M."/>
            <person name="Detter J.C."/>
            <person name="Han C."/>
            <person name="Tapia R."/>
            <person name="Land M."/>
            <person name="Hauser L."/>
            <person name="Kyrpides N."/>
            <person name="Ivanova N."/>
            <person name="Ovchinnikova G."/>
            <person name="Pagani I."/>
            <person name="Sobecky P.A."/>
            <person name="Martinez R.J."/>
            <person name="Woyke T."/>
        </authorList>
    </citation>
    <scope>NUCLEOTIDE SEQUENCE [LARGE SCALE GENOMIC DNA]</scope>
    <source>
        <strain evidence="4">Y9602</strain>
    </source>
</reference>
<dbReference type="GO" id="GO:0005829">
    <property type="term" value="C:cytosol"/>
    <property type="evidence" value="ECO:0007669"/>
    <property type="project" value="TreeGrafter"/>
</dbReference>
<dbReference type="OrthoDB" id="6198608at2"/>
<dbReference type="eggNOG" id="COG3691">
    <property type="taxonomic scope" value="Bacteria"/>
</dbReference>
<evidence type="ECO:0000256" key="1">
    <source>
        <dbReference type="ARBA" id="ARBA00006201"/>
    </source>
</evidence>